<gene>
    <name evidence="2" type="ORF">Cadr_000008442</name>
</gene>
<organism evidence="2 3">
    <name type="scientific">Camelus dromedarius</name>
    <name type="common">Dromedary</name>
    <name type="synonym">Arabian camel</name>
    <dbReference type="NCBI Taxonomy" id="9838"/>
    <lineage>
        <taxon>Eukaryota</taxon>
        <taxon>Metazoa</taxon>
        <taxon>Chordata</taxon>
        <taxon>Craniata</taxon>
        <taxon>Vertebrata</taxon>
        <taxon>Euteleostomi</taxon>
        <taxon>Mammalia</taxon>
        <taxon>Eutheria</taxon>
        <taxon>Laurasiatheria</taxon>
        <taxon>Artiodactyla</taxon>
        <taxon>Tylopoda</taxon>
        <taxon>Camelidae</taxon>
        <taxon>Camelus</taxon>
    </lineage>
</organism>
<feature type="region of interest" description="Disordered" evidence="1">
    <location>
        <begin position="1"/>
        <end position="38"/>
    </location>
</feature>
<accession>A0A5N4DZG1</accession>
<keyword evidence="3" id="KW-1185">Reference proteome</keyword>
<dbReference type="AlphaFoldDB" id="A0A5N4DZG1"/>
<protein>
    <submittedName>
        <fullName evidence="2">Uncharacterized protein</fullName>
    </submittedName>
</protein>
<reference evidence="2 3" key="1">
    <citation type="journal article" date="2019" name="Mol. Ecol. Resour.">
        <title>Improving Illumina assemblies with Hi-C and long reads: an example with the North African dromedary.</title>
        <authorList>
            <person name="Elbers J.P."/>
            <person name="Rogers M.F."/>
            <person name="Perelman P.L."/>
            <person name="Proskuryakova A.A."/>
            <person name="Serdyukova N.A."/>
            <person name="Johnson W.E."/>
            <person name="Horin P."/>
            <person name="Corander J."/>
            <person name="Murphy D."/>
            <person name="Burger P.A."/>
        </authorList>
    </citation>
    <scope>NUCLEOTIDE SEQUENCE [LARGE SCALE GENOMIC DNA]</scope>
    <source>
        <strain evidence="2">Drom800</strain>
        <tissue evidence="2">Blood</tissue>
    </source>
</reference>
<comment type="caution">
    <text evidence="2">The sequence shown here is derived from an EMBL/GenBank/DDBJ whole genome shotgun (WGS) entry which is preliminary data.</text>
</comment>
<name>A0A5N4DZG1_CAMDR</name>
<dbReference type="EMBL" id="JWIN03000007">
    <property type="protein sequence ID" value="KAB1276360.1"/>
    <property type="molecule type" value="Genomic_DNA"/>
</dbReference>
<evidence type="ECO:0000256" key="1">
    <source>
        <dbReference type="SAM" id="MobiDB-lite"/>
    </source>
</evidence>
<evidence type="ECO:0000313" key="2">
    <source>
        <dbReference type="EMBL" id="KAB1276360.1"/>
    </source>
</evidence>
<proteinExistence type="predicted"/>
<dbReference type="Proteomes" id="UP000299084">
    <property type="component" value="Unassembled WGS sequence"/>
</dbReference>
<sequence length="104" mass="11118">MHGSSYPDLTPSGPSGPQCSQGRGSVLPNSCESQQGDQECEQVQAQPLGVQLRPLRVTYRGAAQGLQGQAGPQVHQEKEELTNVLAAMRKAAAKKDRAPPLWVK</sequence>
<feature type="compositionally biased region" description="Polar residues" evidence="1">
    <location>
        <begin position="12"/>
        <end position="38"/>
    </location>
</feature>
<evidence type="ECO:0000313" key="3">
    <source>
        <dbReference type="Proteomes" id="UP000299084"/>
    </source>
</evidence>